<dbReference type="OrthoDB" id="9760034at2"/>
<dbReference type="InterPro" id="IPR004589">
    <property type="entry name" value="DNA_helicase_ATP-dep_RecQ"/>
</dbReference>
<comment type="cofactor">
    <cofactor evidence="1">
        <name>Mg(2+)</name>
        <dbReference type="ChEBI" id="CHEBI:18420"/>
    </cofactor>
</comment>
<feature type="domain" description="HRDC" evidence="17">
    <location>
        <begin position="530"/>
        <end position="602"/>
    </location>
</feature>
<evidence type="ECO:0000259" key="19">
    <source>
        <dbReference type="PROSITE" id="PS51194"/>
    </source>
</evidence>
<dbReference type="GO" id="GO:0006281">
    <property type="term" value="P:DNA repair"/>
    <property type="evidence" value="ECO:0007669"/>
    <property type="project" value="UniProtKB-KW"/>
</dbReference>
<dbReference type="NCBIfam" id="TIGR00614">
    <property type="entry name" value="recQ_fam"/>
    <property type="match status" value="1"/>
</dbReference>
<feature type="domain" description="Helicase ATP-binding" evidence="18">
    <location>
        <begin position="24"/>
        <end position="192"/>
    </location>
</feature>
<evidence type="ECO:0000259" key="18">
    <source>
        <dbReference type="PROSITE" id="PS51192"/>
    </source>
</evidence>
<evidence type="ECO:0000256" key="12">
    <source>
        <dbReference type="ARBA" id="ARBA00023172"/>
    </source>
</evidence>
<dbReference type="GO" id="GO:0003677">
    <property type="term" value="F:DNA binding"/>
    <property type="evidence" value="ECO:0007669"/>
    <property type="project" value="UniProtKB-KW"/>
</dbReference>
<dbReference type="Gene3D" id="1.10.10.10">
    <property type="entry name" value="Winged helix-like DNA-binding domain superfamily/Winged helix DNA-binding domain"/>
    <property type="match status" value="1"/>
</dbReference>
<name>A0A5Q0H909_SACSY</name>
<dbReference type="GO" id="GO:0009378">
    <property type="term" value="F:four-way junction helicase activity"/>
    <property type="evidence" value="ECO:0007669"/>
    <property type="project" value="TreeGrafter"/>
</dbReference>
<evidence type="ECO:0000256" key="14">
    <source>
        <dbReference type="ARBA" id="ARBA00023235"/>
    </source>
</evidence>
<dbReference type="InterPro" id="IPR036388">
    <property type="entry name" value="WH-like_DNA-bd_sf"/>
</dbReference>
<reference evidence="21" key="1">
    <citation type="journal article" date="2021" name="Curr. Microbiol.">
        <title>Complete genome of nocamycin-producing strain Saccharothrix syringae NRRL B-16468 reveals the biosynthetic potential for secondary metabolites.</title>
        <authorList>
            <person name="Mo X."/>
            <person name="Yang S."/>
        </authorList>
    </citation>
    <scope>NUCLEOTIDE SEQUENCE [LARGE SCALE GENOMIC DNA]</scope>
    <source>
        <strain evidence="21">ATCC 51364 / DSM 43886 / JCM 6844 / KCTC 9398 / NBRC 14523 / NRRL B-16468 / INA 2240</strain>
    </source>
</reference>
<keyword evidence="14" id="KW-0413">Isomerase</keyword>
<dbReference type="SMART" id="SM00341">
    <property type="entry name" value="HRDC"/>
    <property type="match status" value="1"/>
</dbReference>
<dbReference type="GO" id="GO:0006310">
    <property type="term" value="P:DNA recombination"/>
    <property type="evidence" value="ECO:0007669"/>
    <property type="project" value="UniProtKB-UniRule"/>
</dbReference>
<keyword evidence="12" id="KW-0233">DNA recombination</keyword>
<dbReference type="GO" id="GO:0030894">
    <property type="term" value="C:replisome"/>
    <property type="evidence" value="ECO:0007669"/>
    <property type="project" value="TreeGrafter"/>
</dbReference>
<dbReference type="InterPro" id="IPR044876">
    <property type="entry name" value="HRDC_dom_sf"/>
</dbReference>
<evidence type="ECO:0000256" key="7">
    <source>
        <dbReference type="ARBA" id="ARBA00022801"/>
    </source>
</evidence>
<evidence type="ECO:0000256" key="11">
    <source>
        <dbReference type="ARBA" id="ARBA00023125"/>
    </source>
</evidence>
<keyword evidence="4" id="KW-0479">Metal-binding</keyword>
<evidence type="ECO:0000256" key="6">
    <source>
        <dbReference type="ARBA" id="ARBA00022763"/>
    </source>
</evidence>
<dbReference type="InterPro" id="IPR001650">
    <property type="entry name" value="Helicase_C-like"/>
</dbReference>
<dbReference type="SMART" id="SM00487">
    <property type="entry name" value="DEXDc"/>
    <property type="match status" value="1"/>
</dbReference>
<evidence type="ECO:0000256" key="16">
    <source>
        <dbReference type="NCBIfam" id="TIGR01389"/>
    </source>
</evidence>
<dbReference type="AlphaFoldDB" id="A0A5Q0H909"/>
<dbReference type="InterPro" id="IPR027417">
    <property type="entry name" value="P-loop_NTPase"/>
</dbReference>
<feature type="domain" description="Helicase C-terminal" evidence="19">
    <location>
        <begin position="213"/>
        <end position="364"/>
    </location>
</feature>
<evidence type="ECO:0000256" key="9">
    <source>
        <dbReference type="ARBA" id="ARBA00022833"/>
    </source>
</evidence>
<keyword evidence="5" id="KW-0547">Nucleotide-binding</keyword>
<dbReference type="InterPro" id="IPR018982">
    <property type="entry name" value="RQC_domain"/>
</dbReference>
<dbReference type="InterPro" id="IPR006293">
    <property type="entry name" value="DNA_helicase_ATP-dep_RecQ_bac"/>
</dbReference>
<evidence type="ECO:0000256" key="1">
    <source>
        <dbReference type="ARBA" id="ARBA00001946"/>
    </source>
</evidence>
<comment type="cofactor">
    <cofactor evidence="2">
        <name>Zn(2+)</name>
        <dbReference type="ChEBI" id="CHEBI:29105"/>
    </cofactor>
</comment>
<dbReference type="FunFam" id="3.40.50.300:FF:000156">
    <property type="entry name" value="ATP-dependent DNA helicase recQ"/>
    <property type="match status" value="1"/>
</dbReference>
<keyword evidence="13" id="KW-0234">DNA repair</keyword>
<dbReference type="PROSITE" id="PS51194">
    <property type="entry name" value="HELICASE_CTER"/>
    <property type="match status" value="1"/>
</dbReference>
<dbReference type="GO" id="GO:0043590">
    <property type="term" value="C:bacterial nucleoid"/>
    <property type="evidence" value="ECO:0007669"/>
    <property type="project" value="TreeGrafter"/>
</dbReference>
<evidence type="ECO:0000256" key="15">
    <source>
        <dbReference type="ARBA" id="ARBA00034617"/>
    </source>
</evidence>
<comment type="catalytic activity">
    <reaction evidence="15">
        <text>Couples ATP hydrolysis with the unwinding of duplex DNA by translocating in the 3'-5' direction.</text>
        <dbReference type="EC" id="5.6.2.4"/>
    </reaction>
</comment>
<keyword evidence="8 20" id="KW-0347">Helicase</keyword>
<dbReference type="Pfam" id="PF09382">
    <property type="entry name" value="RQC"/>
    <property type="match status" value="1"/>
</dbReference>
<dbReference type="GO" id="GO:0005524">
    <property type="term" value="F:ATP binding"/>
    <property type="evidence" value="ECO:0007669"/>
    <property type="project" value="UniProtKB-KW"/>
</dbReference>
<dbReference type="PROSITE" id="PS50967">
    <property type="entry name" value="HRDC"/>
    <property type="match status" value="1"/>
</dbReference>
<organism evidence="20 21">
    <name type="scientific">Saccharothrix syringae</name>
    <name type="common">Nocardiopsis syringae</name>
    <dbReference type="NCBI Taxonomy" id="103733"/>
    <lineage>
        <taxon>Bacteria</taxon>
        <taxon>Bacillati</taxon>
        <taxon>Actinomycetota</taxon>
        <taxon>Actinomycetes</taxon>
        <taxon>Pseudonocardiales</taxon>
        <taxon>Pseudonocardiaceae</taxon>
        <taxon>Saccharothrix</taxon>
    </lineage>
</organism>
<dbReference type="InterPro" id="IPR010997">
    <property type="entry name" value="HRDC-like_sf"/>
</dbReference>
<dbReference type="Pfam" id="PF00570">
    <property type="entry name" value="HRDC"/>
    <property type="match status" value="1"/>
</dbReference>
<dbReference type="CDD" id="cd17920">
    <property type="entry name" value="DEXHc_RecQ"/>
    <property type="match status" value="1"/>
</dbReference>
<dbReference type="Pfam" id="PF00271">
    <property type="entry name" value="Helicase_C"/>
    <property type="match status" value="1"/>
</dbReference>
<comment type="similarity">
    <text evidence="3">Belongs to the helicase family. RecQ subfamily.</text>
</comment>
<gene>
    <name evidence="20" type="primary">recQ</name>
    <name evidence="20" type="ORF">EKG83_37975</name>
</gene>
<dbReference type="InterPro" id="IPR002121">
    <property type="entry name" value="HRDC_dom"/>
</dbReference>
<protein>
    <recommendedName>
        <fullName evidence="16">DNA helicase RecQ</fullName>
        <ecNumber evidence="16">5.6.2.4</ecNumber>
    </recommendedName>
</protein>
<evidence type="ECO:0000256" key="2">
    <source>
        <dbReference type="ARBA" id="ARBA00001947"/>
    </source>
</evidence>
<dbReference type="GO" id="GO:0046872">
    <property type="term" value="F:metal ion binding"/>
    <property type="evidence" value="ECO:0007669"/>
    <property type="project" value="UniProtKB-KW"/>
</dbReference>
<dbReference type="Gene3D" id="1.10.150.80">
    <property type="entry name" value="HRDC domain"/>
    <property type="match status" value="1"/>
</dbReference>
<evidence type="ECO:0000259" key="17">
    <source>
        <dbReference type="PROSITE" id="PS50967"/>
    </source>
</evidence>
<dbReference type="Gene3D" id="3.40.50.300">
    <property type="entry name" value="P-loop containing nucleotide triphosphate hydrolases"/>
    <property type="match status" value="2"/>
</dbReference>
<keyword evidence="11" id="KW-0238">DNA-binding</keyword>
<evidence type="ECO:0000256" key="13">
    <source>
        <dbReference type="ARBA" id="ARBA00023204"/>
    </source>
</evidence>
<dbReference type="InterPro" id="IPR014001">
    <property type="entry name" value="Helicase_ATP-bd"/>
</dbReference>
<dbReference type="Pfam" id="PF16124">
    <property type="entry name" value="RecQ_Zn_bind"/>
    <property type="match status" value="1"/>
</dbReference>
<evidence type="ECO:0000313" key="20">
    <source>
        <dbReference type="EMBL" id="QFZ22444.1"/>
    </source>
</evidence>
<evidence type="ECO:0000256" key="5">
    <source>
        <dbReference type="ARBA" id="ARBA00022741"/>
    </source>
</evidence>
<dbReference type="CDD" id="cd18794">
    <property type="entry name" value="SF2_C_RecQ"/>
    <property type="match status" value="1"/>
</dbReference>
<dbReference type="GO" id="GO:0016787">
    <property type="term" value="F:hydrolase activity"/>
    <property type="evidence" value="ECO:0007669"/>
    <property type="project" value="UniProtKB-KW"/>
</dbReference>
<dbReference type="GO" id="GO:0043138">
    <property type="term" value="F:3'-5' DNA helicase activity"/>
    <property type="evidence" value="ECO:0007669"/>
    <property type="project" value="UniProtKB-EC"/>
</dbReference>
<evidence type="ECO:0000256" key="3">
    <source>
        <dbReference type="ARBA" id="ARBA00005446"/>
    </source>
</evidence>
<dbReference type="KEGG" id="ssyi:EKG83_37975"/>
<dbReference type="SUPFAM" id="SSF52540">
    <property type="entry name" value="P-loop containing nucleoside triphosphate hydrolases"/>
    <property type="match status" value="2"/>
</dbReference>
<dbReference type="RefSeq" id="WP_033430598.1">
    <property type="nucleotide sequence ID" value="NZ_CP034550.1"/>
</dbReference>
<dbReference type="PROSITE" id="PS51192">
    <property type="entry name" value="HELICASE_ATP_BIND_1"/>
    <property type="match status" value="1"/>
</dbReference>
<dbReference type="PANTHER" id="PTHR13710:SF105">
    <property type="entry name" value="ATP-DEPENDENT DNA HELICASE Q1"/>
    <property type="match status" value="1"/>
</dbReference>
<accession>A0A5Q0H909</accession>
<keyword evidence="6" id="KW-0227">DNA damage</keyword>
<keyword evidence="9" id="KW-0862">Zinc</keyword>
<dbReference type="Pfam" id="PF00270">
    <property type="entry name" value="DEAD"/>
    <property type="match status" value="1"/>
</dbReference>
<keyword evidence="7 20" id="KW-0378">Hydrolase</keyword>
<keyword evidence="21" id="KW-1185">Reference proteome</keyword>
<dbReference type="PANTHER" id="PTHR13710">
    <property type="entry name" value="DNA HELICASE RECQ FAMILY MEMBER"/>
    <property type="match status" value="1"/>
</dbReference>
<dbReference type="InterPro" id="IPR011545">
    <property type="entry name" value="DEAD/DEAH_box_helicase_dom"/>
</dbReference>
<dbReference type="GO" id="GO:0009432">
    <property type="term" value="P:SOS response"/>
    <property type="evidence" value="ECO:0007669"/>
    <property type="project" value="UniProtKB-UniRule"/>
</dbReference>
<dbReference type="EMBL" id="CP034550">
    <property type="protein sequence ID" value="QFZ22444.1"/>
    <property type="molecule type" value="Genomic_DNA"/>
</dbReference>
<proteinExistence type="inferred from homology"/>
<evidence type="ECO:0000313" key="21">
    <source>
        <dbReference type="Proteomes" id="UP000325787"/>
    </source>
</evidence>
<sequence>MASQEVLRRVFGYDSFRGDQQEIVDHVVAGGDALVLMPTGGGKSLCYQVPSLVREGTGVVVSPLIALMQDQVDALRDLGVRAGFLNSTQFPDERAMVEAEFLAGELDLLYLAPERLRTEQTARLLDRGKIALFAIDEAHCVSQWGHDFRPEYLALSHLHERWPDVPRVALTATATEATRAEIAERLKLQDARHFVASFDRPNIQYRIVPKNEPKKQLLELLRTEHAGDAGIVYCLSRNSVEKTAEFLTQNGVQALPYHAGLDSETRARNQSRFLREDGLVMVATIAFGMGIDKPDVRFVAHLDLPKSVEGYYQETGRAGRDGLPSTAWLAYGLQDVVQQRKMIDDSEGDLAHRRRLMAHLDAMLALCEAVECRRVQLLNYFGQPAEPCGNCDTCLNPPETWDGTIAAQKVLSTIVRLRNERRQKFGAGQIIDILLGRKTAKVIQHDHDQLKVFGIGTELNESGWRGVVRQLLAQGLLAVEGEYSTLVTTPGSDEVLFQGRQVPMRREPERAARVRATRTAKGAAPQVELSAEATPVFERLRAWRAATAKEQGVPAYVIFHDATLRQIASSGPSTLAELGTVNGVGENKLAKYGQQILDTLSA</sequence>
<dbReference type="NCBIfam" id="TIGR01389">
    <property type="entry name" value="recQ"/>
    <property type="match status" value="1"/>
</dbReference>
<dbReference type="FunFam" id="3.40.50.300:FF:000296">
    <property type="entry name" value="ATP-dependent DNA helicase RecQ"/>
    <property type="match status" value="1"/>
</dbReference>
<dbReference type="SMART" id="SM00490">
    <property type="entry name" value="HELICc"/>
    <property type="match status" value="1"/>
</dbReference>
<dbReference type="GO" id="GO:0006260">
    <property type="term" value="P:DNA replication"/>
    <property type="evidence" value="ECO:0007669"/>
    <property type="project" value="InterPro"/>
</dbReference>
<evidence type="ECO:0000256" key="10">
    <source>
        <dbReference type="ARBA" id="ARBA00022840"/>
    </source>
</evidence>
<evidence type="ECO:0000256" key="4">
    <source>
        <dbReference type="ARBA" id="ARBA00022723"/>
    </source>
</evidence>
<evidence type="ECO:0000256" key="8">
    <source>
        <dbReference type="ARBA" id="ARBA00022806"/>
    </source>
</evidence>
<dbReference type="GO" id="GO:0005737">
    <property type="term" value="C:cytoplasm"/>
    <property type="evidence" value="ECO:0007669"/>
    <property type="project" value="TreeGrafter"/>
</dbReference>
<dbReference type="SMART" id="SM00956">
    <property type="entry name" value="RQC"/>
    <property type="match status" value="1"/>
</dbReference>
<dbReference type="SUPFAM" id="SSF47819">
    <property type="entry name" value="HRDC-like"/>
    <property type="match status" value="1"/>
</dbReference>
<dbReference type="InterPro" id="IPR032284">
    <property type="entry name" value="RecQ_Zn-bd"/>
</dbReference>
<dbReference type="EC" id="5.6.2.4" evidence="16"/>
<dbReference type="Proteomes" id="UP000325787">
    <property type="component" value="Chromosome"/>
</dbReference>
<keyword evidence="10" id="KW-0067">ATP-binding</keyword>